<evidence type="ECO:0000259" key="7">
    <source>
        <dbReference type="Pfam" id="PF01281"/>
    </source>
</evidence>
<keyword evidence="9" id="KW-1185">Reference proteome</keyword>
<keyword evidence="3" id="KW-0687">Ribonucleoprotein</keyword>
<feature type="domain" description="Ribosomal protein L9" evidence="7">
    <location>
        <begin position="29"/>
        <end position="68"/>
    </location>
</feature>
<dbReference type="Pfam" id="PF01281">
    <property type="entry name" value="Ribosomal_L9_N"/>
    <property type="match status" value="1"/>
</dbReference>
<evidence type="ECO:0000256" key="4">
    <source>
        <dbReference type="ARBA" id="ARBA00031047"/>
    </source>
</evidence>
<dbReference type="InterPro" id="IPR020070">
    <property type="entry name" value="Ribosomal_bL9_N"/>
</dbReference>
<protein>
    <recommendedName>
        <fullName evidence="5">Large ribosomal subunit protein bL9c</fullName>
    </recommendedName>
    <alternativeName>
        <fullName evidence="4">CL9</fullName>
    </alternativeName>
</protein>
<dbReference type="AlphaFoldDB" id="A0A8S1J7F4"/>
<dbReference type="Gene3D" id="3.40.5.10">
    <property type="entry name" value="Ribosomal protein L9, N-terminal domain"/>
    <property type="match status" value="1"/>
</dbReference>
<comment type="similarity">
    <text evidence="1">Belongs to the bacterial ribosomal protein bL9 family.</text>
</comment>
<dbReference type="InterPro" id="IPR036935">
    <property type="entry name" value="Ribosomal_bL9_N_sf"/>
</dbReference>
<evidence type="ECO:0000256" key="6">
    <source>
        <dbReference type="SAM" id="MobiDB-lite"/>
    </source>
</evidence>
<evidence type="ECO:0000256" key="3">
    <source>
        <dbReference type="ARBA" id="ARBA00023274"/>
    </source>
</evidence>
<evidence type="ECO:0000256" key="2">
    <source>
        <dbReference type="ARBA" id="ARBA00022980"/>
    </source>
</evidence>
<dbReference type="InterPro" id="IPR036791">
    <property type="entry name" value="Ribosomal_bL9_C_sf"/>
</dbReference>
<evidence type="ECO:0000256" key="1">
    <source>
        <dbReference type="ARBA" id="ARBA00010605"/>
    </source>
</evidence>
<dbReference type="GO" id="GO:0006412">
    <property type="term" value="P:translation"/>
    <property type="evidence" value="ECO:0007669"/>
    <property type="project" value="InterPro"/>
</dbReference>
<name>A0A8S1J7F4_9CHLO</name>
<evidence type="ECO:0000256" key="5">
    <source>
        <dbReference type="ARBA" id="ARBA00035193"/>
    </source>
</evidence>
<organism evidence="8 9">
    <name type="scientific">Ostreobium quekettii</name>
    <dbReference type="NCBI Taxonomy" id="121088"/>
    <lineage>
        <taxon>Eukaryota</taxon>
        <taxon>Viridiplantae</taxon>
        <taxon>Chlorophyta</taxon>
        <taxon>core chlorophytes</taxon>
        <taxon>Ulvophyceae</taxon>
        <taxon>TCBD clade</taxon>
        <taxon>Bryopsidales</taxon>
        <taxon>Ostreobineae</taxon>
        <taxon>Ostreobiaceae</taxon>
        <taxon>Ostreobium</taxon>
    </lineage>
</organism>
<dbReference type="GO" id="GO:1990904">
    <property type="term" value="C:ribonucleoprotein complex"/>
    <property type="evidence" value="ECO:0007669"/>
    <property type="project" value="UniProtKB-KW"/>
</dbReference>
<dbReference type="GO" id="GO:0003735">
    <property type="term" value="F:structural constituent of ribosome"/>
    <property type="evidence" value="ECO:0007669"/>
    <property type="project" value="InterPro"/>
</dbReference>
<evidence type="ECO:0000313" key="8">
    <source>
        <dbReference type="EMBL" id="CAD7703150.1"/>
    </source>
</evidence>
<dbReference type="InterPro" id="IPR009027">
    <property type="entry name" value="Ribosomal_bL9/RNase_H1_N"/>
</dbReference>
<gene>
    <name evidence="8" type="ORF">OSTQU699_LOCUS8507</name>
</gene>
<evidence type="ECO:0000313" key="9">
    <source>
        <dbReference type="Proteomes" id="UP000708148"/>
    </source>
</evidence>
<feature type="region of interest" description="Disordered" evidence="6">
    <location>
        <begin position="69"/>
        <end position="98"/>
    </location>
</feature>
<dbReference type="GO" id="GO:0005840">
    <property type="term" value="C:ribosome"/>
    <property type="evidence" value="ECO:0007669"/>
    <property type="project" value="UniProtKB-KW"/>
</dbReference>
<dbReference type="OrthoDB" id="5555409at2759"/>
<keyword evidence="2" id="KW-0689">Ribosomal protein</keyword>
<dbReference type="Gene3D" id="3.10.430.100">
    <property type="entry name" value="Ribosomal protein L9, C-terminal domain"/>
    <property type="match status" value="1"/>
</dbReference>
<dbReference type="InterPro" id="IPR000244">
    <property type="entry name" value="Ribosomal_bL9"/>
</dbReference>
<sequence length="196" mass="22179">MLRAAKGGRLAYRRLWDLEASRGAHRKVSVQLKEEVPALGPAGDVVEVTAGFARNYLYPQKRAVYAKWRTPPTPRAAPKKEEEDHAKEDATSKSDPRENLPLIMRRLQRTPLGFRRDVKADGTIDQPITVEAICRQTSRYLGIHLPSQLVALEKPITTIGDHKVPLRITLKEKEEPQITVRIRTKAMVARTEESTQ</sequence>
<dbReference type="SUPFAM" id="SSF55658">
    <property type="entry name" value="L9 N-domain-like"/>
    <property type="match status" value="1"/>
</dbReference>
<comment type="caution">
    <text evidence="8">The sequence shown here is derived from an EMBL/GenBank/DDBJ whole genome shotgun (WGS) entry which is preliminary data.</text>
</comment>
<dbReference type="EMBL" id="CAJHUC010002083">
    <property type="protein sequence ID" value="CAD7703150.1"/>
    <property type="molecule type" value="Genomic_DNA"/>
</dbReference>
<dbReference type="PANTHER" id="PTHR21368">
    <property type="entry name" value="50S RIBOSOMAL PROTEIN L9"/>
    <property type="match status" value="1"/>
</dbReference>
<feature type="compositionally biased region" description="Basic and acidic residues" evidence="6">
    <location>
        <begin position="78"/>
        <end position="98"/>
    </location>
</feature>
<proteinExistence type="inferred from homology"/>
<dbReference type="Proteomes" id="UP000708148">
    <property type="component" value="Unassembled WGS sequence"/>
</dbReference>
<reference evidence="8" key="1">
    <citation type="submission" date="2020-12" db="EMBL/GenBank/DDBJ databases">
        <authorList>
            <person name="Iha C."/>
        </authorList>
    </citation>
    <scope>NUCLEOTIDE SEQUENCE</scope>
</reference>
<accession>A0A8S1J7F4</accession>